<feature type="compositionally biased region" description="Low complexity" evidence="1">
    <location>
        <begin position="68"/>
        <end position="94"/>
    </location>
</feature>
<dbReference type="EMBL" id="KE560559">
    <property type="protein sequence ID" value="EPZ36450.1"/>
    <property type="molecule type" value="Genomic_DNA"/>
</dbReference>
<organism evidence="3 4">
    <name type="scientific">Rozella allomycis (strain CSF55)</name>
    <dbReference type="NCBI Taxonomy" id="988480"/>
    <lineage>
        <taxon>Eukaryota</taxon>
        <taxon>Fungi</taxon>
        <taxon>Fungi incertae sedis</taxon>
        <taxon>Cryptomycota</taxon>
        <taxon>Cryptomycota incertae sedis</taxon>
        <taxon>Rozella</taxon>
    </lineage>
</organism>
<dbReference type="HOGENOM" id="CLU_874799_0_0_1"/>
<feature type="region of interest" description="Disordered" evidence="1">
    <location>
        <begin position="24"/>
        <end position="94"/>
    </location>
</feature>
<accession>A0A075B245</accession>
<evidence type="ECO:0000256" key="1">
    <source>
        <dbReference type="SAM" id="MobiDB-lite"/>
    </source>
</evidence>
<feature type="signal peptide" evidence="2">
    <location>
        <begin position="1"/>
        <end position="19"/>
    </location>
</feature>
<keyword evidence="4" id="KW-1185">Reference proteome</keyword>
<gene>
    <name evidence="3" type="ORF">O9G_003321</name>
</gene>
<evidence type="ECO:0000313" key="4">
    <source>
        <dbReference type="Proteomes" id="UP000030755"/>
    </source>
</evidence>
<name>A0A075B245_ROZAC</name>
<dbReference type="Proteomes" id="UP000030755">
    <property type="component" value="Unassembled WGS sequence"/>
</dbReference>
<evidence type="ECO:0000256" key="2">
    <source>
        <dbReference type="SAM" id="SignalP"/>
    </source>
</evidence>
<evidence type="ECO:0000313" key="3">
    <source>
        <dbReference type="EMBL" id="EPZ36450.1"/>
    </source>
</evidence>
<proteinExistence type="predicted"/>
<protein>
    <submittedName>
        <fullName evidence="3">Uncharacterized protein</fullName>
    </submittedName>
</protein>
<dbReference type="AlphaFoldDB" id="A0A075B245"/>
<reference evidence="3 4" key="1">
    <citation type="journal article" date="2013" name="Curr. Biol.">
        <title>Shared signatures of parasitism and phylogenomics unite Cryptomycota and microsporidia.</title>
        <authorList>
            <person name="James T.Y."/>
            <person name="Pelin A."/>
            <person name="Bonen L."/>
            <person name="Ahrendt S."/>
            <person name="Sain D."/>
            <person name="Corradi N."/>
            <person name="Stajich J.E."/>
        </authorList>
    </citation>
    <scope>NUCLEOTIDE SEQUENCE [LARGE SCALE GENOMIC DNA]</scope>
    <source>
        <strain evidence="3 4">CSF55</strain>
    </source>
</reference>
<sequence length="318" mass="33855">MNWLLTYLTTSAYIVSLNTHPIPDGGIGPQYPQYPPTGAPSFGPAAPPGPSSAPNVNGVAPTGSNIHTASAANAGGGTHAATSGGSTSAAAAGAKKPPGIAANVGATVLTTLGTGMFVNYMAKQGQERAEQYDKQNRMASTSQREEMSNIEQAKTAGLLFTPASKDDYAFRDQLIALRDNSIDPNSAHFQRQQIGQIYDQSIGTNMNFQVPSIKSLLDAEAQNQALAGSANLQGYESQYFQQPPIPGNQMMQNMNQYAEAPEPEYMSVNTNAHSVYDTQQMPLPEANELAGTGPNANQQLKRIKINRPFFLSIMNLNT</sequence>
<feature type="chain" id="PRO_5001705851" evidence="2">
    <location>
        <begin position="20"/>
        <end position="318"/>
    </location>
</feature>
<keyword evidence="2" id="KW-0732">Signal</keyword>